<keyword evidence="2" id="KW-1185">Reference proteome</keyword>
<feature type="compositionally biased region" description="Polar residues" evidence="1">
    <location>
        <begin position="661"/>
        <end position="678"/>
    </location>
</feature>
<gene>
    <name evidence="3" type="primary">LOC105365063</name>
</gene>
<dbReference type="RefSeq" id="XP_011501446.1">
    <property type="nucleotide sequence ID" value="XM_011503144.1"/>
</dbReference>
<dbReference type="GO" id="GO:0006364">
    <property type="term" value="P:rRNA processing"/>
    <property type="evidence" value="ECO:0007669"/>
    <property type="project" value="TreeGrafter"/>
</dbReference>
<dbReference type="GO" id="GO:0005634">
    <property type="term" value="C:nucleus"/>
    <property type="evidence" value="ECO:0007669"/>
    <property type="project" value="TreeGrafter"/>
</dbReference>
<proteinExistence type="predicted"/>
<dbReference type="PANTHER" id="PTHR34105">
    <property type="entry name" value="PROLINE-, GLUTAMIC ACID- AND LEUCINE-RICH PROTEIN 1"/>
    <property type="match status" value="1"/>
</dbReference>
<name>A0AAJ6YNR6_9HYME</name>
<evidence type="ECO:0000313" key="2">
    <source>
        <dbReference type="Proteomes" id="UP000695007"/>
    </source>
</evidence>
<dbReference type="PANTHER" id="PTHR34105:SF1">
    <property type="entry name" value="PROLINE-, GLUTAMIC ACID- AND LEUCINE-RICH PROTEIN 1"/>
    <property type="match status" value="1"/>
</dbReference>
<evidence type="ECO:0000256" key="1">
    <source>
        <dbReference type="SAM" id="MobiDB-lite"/>
    </source>
</evidence>
<feature type="region of interest" description="Disordered" evidence="1">
    <location>
        <begin position="656"/>
        <end position="678"/>
    </location>
</feature>
<protein>
    <submittedName>
        <fullName evidence="3">Proline-, glutamic acid- and leucine-rich protein 1-like</fullName>
    </submittedName>
</protein>
<sequence length="702" mass="79846">MDILKFVNRQDNKYTDLFESVLRDEILNTDRQKVDNVEKSIVAAVNAKLEHAATHCQGLNLLSNFVCKIDKESLSKYFPYWTGKIIQILSNAHSDSQELISVCRTIAALFTTCKQIAELDKRISMYVIKQIIGIISEHYSKDKNEILLNLFVVLLYHYPQSCVRLQAFLNPIISSCIDDDKNNLVISGAKCYSLLVRAIERIFLNVSKNSYAVAHDNNSASCHIFYQINLCNNLHIIMNELFQDLITVNFELPYDLQNTEYMHIIQLSKISCTDILEYYMRTENRFTNICIYLSTLLKVGGKGGKKFVLPNVILQVICQGLSVTPINLNKGDNEGRKDLLLLILPKLHMALLNVLKALIISFQQELLSFALTIQRLIIQILEWTQQYSQESYKNIRVLAYNILSIWLQQTRSLSGFQLIADEFLPHIIKDISLTKENILVLTSKANKKITNKNLIDKNLKENENLNQYEAESSNFNRIDSILSLNVVLTVQSILSHANCFLKQSFYDRIKNTVVLLLYEQYINKNSITVHKVNAEYRLQLLRTLRILQTHAHSSTPSPTSYAIQIFGIAISQESESEIIEEATLGLAEIRHIVNPTAPSLMLPLSKLSNSSPSSKPSSPQLLPSIEDMHFLQIDINQDFNNECNASIGLNKRPRLDEENSYTRTSIGTVNSNENKTSENSALIDEDKEMITSCCNVSSSDNL</sequence>
<reference evidence="3" key="1">
    <citation type="submission" date="2025-08" db="UniProtKB">
        <authorList>
            <consortium name="RefSeq"/>
        </authorList>
    </citation>
    <scope>IDENTIFICATION</scope>
</reference>
<evidence type="ECO:0000313" key="3">
    <source>
        <dbReference type="RefSeq" id="XP_011501446.1"/>
    </source>
</evidence>
<dbReference type="AlphaFoldDB" id="A0AAJ6YNR6"/>
<dbReference type="GeneID" id="105365063"/>
<organism evidence="2 3">
    <name type="scientific">Ceratosolen solmsi marchali</name>
    <dbReference type="NCBI Taxonomy" id="326594"/>
    <lineage>
        <taxon>Eukaryota</taxon>
        <taxon>Metazoa</taxon>
        <taxon>Ecdysozoa</taxon>
        <taxon>Arthropoda</taxon>
        <taxon>Hexapoda</taxon>
        <taxon>Insecta</taxon>
        <taxon>Pterygota</taxon>
        <taxon>Neoptera</taxon>
        <taxon>Endopterygota</taxon>
        <taxon>Hymenoptera</taxon>
        <taxon>Apocrita</taxon>
        <taxon>Proctotrupomorpha</taxon>
        <taxon>Chalcidoidea</taxon>
        <taxon>Agaonidae</taxon>
        <taxon>Agaoninae</taxon>
        <taxon>Ceratosolen</taxon>
    </lineage>
</organism>
<dbReference type="Proteomes" id="UP000695007">
    <property type="component" value="Unplaced"/>
</dbReference>
<dbReference type="KEGG" id="csol:105365063"/>
<accession>A0AAJ6YNR6</accession>